<feature type="transmembrane region" description="Helical" evidence="1">
    <location>
        <begin position="51"/>
        <end position="73"/>
    </location>
</feature>
<proteinExistence type="predicted"/>
<organism evidence="2">
    <name type="scientific">Klosneuvirus KNV1</name>
    <dbReference type="NCBI Taxonomy" id="1977640"/>
    <lineage>
        <taxon>Viruses</taxon>
        <taxon>Varidnaviria</taxon>
        <taxon>Bamfordvirae</taxon>
        <taxon>Nucleocytoviricota</taxon>
        <taxon>Megaviricetes</taxon>
        <taxon>Imitervirales</taxon>
        <taxon>Mimiviridae</taxon>
        <taxon>Klosneuvirinae</taxon>
        <taxon>Klosneuvirus</taxon>
    </lineage>
</organism>
<evidence type="ECO:0000256" key="1">
    <source>
        <dbReference type="SAM" id="Phobius"/>
    </source>
</evidence>
<name>A0A1V0SLE7_9VIRU</name>
<protein>
    <submittedName>
        <fullName evidence="2">Uncharacterized protein</fullName>
    </submittedName>
</protein>
<feature type="transmembrane region" description="Helical" evidence="1">
    <location>
        <begin position="12"/>
        <end position="39"/>
    </location>
</feature>
<dbReference type="EMBL" id="KY684113">
    <property type="protein sequence ID" value="ARF12550.1"/>
    <property type="molecule type" value="Genomic_DNA"/>
</dbReference>
<keyword evidence="1" id="KW-1133">Transmembrane helix</keyword>
<sequence>MGNLFGCEPLNSIGYVVLLGFFIGMTILFGVVGAFLQYFGHVSDIINVKSGPFILTVVSLYLMFMSLLVNSYLSPCGGNLIMFVLLGIQIYILYAILNKKWHITDEAPANYSQV</sequence>
<feature type="transmembrane region" description="Helical" evidence="1">
    <location>
        <begin position="79"/>
        <end position="97"/>
    </location>
</feature>
<evidence type="ECO:0000313" key="2">
    <source>
        <dbReference type="EMBL" id="ARF12550.1"/>
    </source>
</evidence>
<keyword evidence="1" id="KW-0812">Transmembrane</keyword>
<keyword evidence="1" id="KW-0472">Membrane</keyword>
<accession>A0A1V0SLE7</accession>
<gene>
    <name evidence="2" type="ORF">Klosneuvirus_6_112</name>
</gene>
<reference evidence="2" key="1">
    <citation type="journal article" date="2017" name="Science">
        <title>Giant viruses with an expanded complement of translation system components.</title>
        <authorList>
            <person name="Schulz F."/>
            <person name="Yutin N."/>
            <person name="Ivanova N.N."/>
            <person name="Ortega D.R."/>
            <person name="Lee T.K."/>
            <person name="Vierheilig J."/>
            <person name="Daims H."/>
            <person name="Horn M."/>
            <person name="Wagner M."/>
            <person name="Jensen G.J."/>
            <person name="Kyrpides N.C."/>
            <person name="Koonin E.V."/>
            <person name="Woyke T."/>
        </authorList>
    </citation>
    <scope>NUCLEOTIDE SEQUENCE</scope>
    <source>
        <strain evidence="2">KNV1</strain>
    </source>
</reference>